<dbReference type="SUPFAM" id="SSF55797">
    <property type="entry name" value="PR-1-like"/>
    <property type="match status" value="1"/>
</dbReference>
<dbReference type="EMBL" id="BAAAZO010000002">
    <property type="protein sequence ID" value="GAA3598393.1"/>
    <property type="molecule type" value="Genomic_DNA"/>
</dbReference>
<evidence type="ECO:0000313" key="4">
    <source>
        <dbReference type="Proteomes" id="UP001501074"/>
    </source>
</evidence>
<proteinExistence type="predicted"/>
<feature type="domain" description="SCP" evidence="2">
    <location>
        <begin position="167"/>
        <end position="285"/>
    </location>
</feature>
<sequence length="290" mass="29616">MLDLSPMALTRHQKIRKFRPVLIAGVTAVVVGGTGAAFACTPWAGNGSAANASPISGHTRNTPSASATTGPDTDTPTSRATSPDAQEVRQNRRRGHHGHHPKPTATPNQTPTSTAGNPSPPPAEPTTDPDETTPAPSGTTSTSPTATAPTGGTGNSQVAKYQAEVLALSNAERAAAGCNVKLTANAALTKAAQAHAEDMLKNNYFSHDSQDGTGAFERITAAGYTWSGAAENIAAGQATPAAVMKTWMNSAGHKANILNCGLTELGVGYAAGSGAAYGQYWVQDFGSPRK</sequence>
<protein>
    <recommendedName>
        <fullName evidence="2">SCP domain-containing protein</fullName>
    </recommendedName>
</protein>
<name>A0ABP6Z523_9ACTN</name>
<feature type="compositionally biased region" description="Basic residues" evidence="1">
    <location>
        <begin position="91"/>
        <end position="102"/>
    </location>
</feature>
<dbReference type="Proteomes" id="UP001501074">
    <property type="component" value="Unassembled WGS sequence"/>
</dbReference>
<dbReference type="InterPro" id="IPR035940">
    <property type="entry name" value="CAP_sf"/>
</dbReference>
<comment type="caution">
    <text evidence="3">The sequence shown here is derived from an EMBL/GenBank/DDBJ whole genome shotgun (WGS) entry which is preliminary data.</text>
</comment>
<feature type="region of interest" description="Disordered" evidence="1">
    <location>
        <begin position="50"/>
        <end position="155"/>
    </location>
</feature>
<dbReference type="Pfam" id="PF00188">
    <property type="entry name" value="CAP"/>
    <property type="match status" value="1"/>
</dbReference>
<dbReference type="Gene3D" id="3.40.33.10">
    <property type="entry name" value="CAP"/>
    <property type="match status" value="1"/>
</dbReference>
<organism evidence="3 4">
    <name type="scientific">Kineosporia mesophila</name>
    <dbReference type="NCBI Taxonomy" id="566012"/>
    <lineage>
        <taxon>Bacteria</taxon>
        <taxon>Bacillati</taxon>
        <taxon>Actinomycetota</taxon>
        <taxon>Actinomycetes</taxon>
        <taxon>Kineosporiales</taxon>
        <taxon>Kineosporiaceae</taxon>
        <taxon>Kineosporia</taxon>
    </lineage>
</organism>
<dbReference type="CDD" id="cd05379">
    <property type="entry name" value="CAP_bacterial"/>
    <property type="match status" value="1"/>
</dbReference>
<evidence type="ECO:0000259" key="2">
    <source>
        <dbReference type="Pfam" id="PF00188"/>
    </source>
</evidence>
<reference evidence="4" key="1">
    <citation type="journal article" date="2019" name="Int. J. Syst. Evol. Microbiol.">
        <title>The Global Catalogue of Microorganisms (GCM) 10K type strain sequencing project: providing services to taxonomists for standard genome sequencing and annotation.</title>
        <authorList>
            <consortium name="The Broad Institute Genomics Platform"/>
            <consortium name="The Broad Institute Genome Sequencing Center for Infectious Disease"/>
            <person name="Wu L."/>
            <person name="Ma J."/>
        </authorList>
    </citation>
    <scope>NUCLEOTIDE SEQUENCE [LARGE SCALE GENOMIC DNA]</scope>
    <source>
        <strain evidence="4">JCM 16902</strain>
    </source>
</reference>
<feature type="compositionally biased region" description="Polar residues" evidence="1">
    <location>
        <begin position="105"/>
        <end position="117"/>
    </location>
</feature>
<accession>A0ABP6Z523</accession>
<evidence type="ECO:0000256" key="1">
    <source>
        <dbReference type="SAM" id="MobiDB-lite"/>
    </source>
</evidence>
<dbReference type="InterPro" id="IPR014044">
    <property type="entry name" value="CAP_dom"/>
</dbReference>
<gene>
    <name evidence="3" type="ORF">GCM10022223_12160</name>
</gene>
<dbReference type="PANTHER" id="PTHR31157">
    <property type="entry name" value="SCP DOMAIN-CONTAINING PROTEIN"/>
    <property type="match status" value="1"/>
</dbReference>
<dbReference type="PANTHER" id="PTHR31157:SF1">
    <property type="entry name" value="SCP DOMAIN-CONTAINING PROTEIN"/>
    <property type="match status" value="1"/>
</dbReference>
<evidence type="ECO:0000313" key="3">
    <source>
        <dbReference type="EMBL" id="GAA3598393.1"/>
    </source>
</evidence>
<feature type="compositionally biased region" description="Polar residues" evidence="1">
    <location>
        <begin position="50"/>
        <end position="84"/>
    </location>
</feature>
<feature type="compositionally biased region" description="Low complexity" evidence="1">
    <location>
        <begin position="132"/>
        <end position="150"/>
    </location>
</feature>
<keyword evidence="4" id="KW-1185">Reference proteome</keyword>